<dbReference type="Proteomes" id="UP000779900">
    <property type="component" value="Unassembled WGS sequence"/>
</dbReference>
<feature type="region of interest" description="Disordered" evidence="4">
    <location>
        <begin position="90"/>
        <end position="129"/>
    </location>
</feature>
<proteinExistence type="predicted"/>
<feature type="compositionally biased region" description="Basic and acidic residues" evidence="4">
    <location>
        <begin position="118"/>
        <end position="128"/>
    </location>
</feature>
<evidence type="ECO:0000256" key="1">
    <source>
        <dbReference type="ARBA" id="ARBA00022737"/>
    </source>
</evidence>
<dbReference type="PANTHER" id="PTHR44943:SF8">
    <property type="entry name" value="TPR REPEAT-CONTAINING PROTEIN MJ0263"/>
    <property type="match status" value="1"/>
</dbReference>
<keyword evidence="2 3" id="KW-0802">TPR repeat</keyword>
<feature type="repeat" description="TPR" evidence="3">
    <location>
        <begin position="209"/>
        <end position="242"/>
    </location>
</feature>
<keyword evidence="5" id="KW-1133">Transmembrane helix</keyword>
<feature type="repeat" description="TPR" evidence="3">
    <location>
        <begin position="175"/>
        <end position="208"/>
    </location>
</feature>
<dbReference type="InterPro" id="IPR019734">
    <property type="entry name" value="TPR_rpt"/>
</dbReference>
<organism evidence="6 7">
    <name type="scientific">candidate division WOR-3 bacterium</name>
    <dbReference type="NCBI Taxonomy" id="2052148"/>
    <lineage>
        <taxon>Bacteria</taxon>
        <taxon>Bacteria division WOR-3</taxon>
    </lineage>
</organism>
<accession>A0A938BT11</accession>
<feature type="transmembrane region" description="Helical" evidence="5">
    <location>
        <begin position="12"/>
        <end position="35"/>
    </location>
</feature>
<feature type="repeat" description="TPR" evidence="3">
    <location>
        <begin position="243"/>
        <end position="276"/>
    </location>
</feature>
<comment type="caution">
    <text evidence="6">The sequence shown here is derived from an EMBL/GenBank/DDBJ whole genome shotgun (WGS) entry which is preliminary data.</text>
</comment>
<dbReference type="EMBL" id="VGIR01000019">
    <property type="protein sequence ID" value="MBM3331122.1"/>
    <property type="molecule type" value="Genomic_DNA"/>
</dbReference>
<dbReference type="PROSITE" id="PS50005">
    <property type="entry name" value="TPR"/>
    <property type="match status" value="4"/>
</dbReference>
<dbReference type="SUPFAM" id="SSF48452">
    <property type="entry name" value="TPR-like"/>
    <property type="match status" value="1"/>
</dbReference>
<evidence type="ECO:0000256" key="2">
    <source>
        <dbReference type="ARBA" id="ARBA00022803"/>
    </source>
</evidence>
<dbReference type="Pfam" id="PF13432">
    <property type="entry name" value="TPR_16"/>
    <property type="match status" value="2"/>
</dbReference>
<dbReference type="SMART" id="SM00028">
    <property type="entry name" value="TPR"/>
    <property type="match status" value="5"/>
</dbReference>
<reference evidence="6" key="1">
    <citation type="submission" date="2019-03" db="EMBL/GenBank/DDBJ databases">
        <title>Lake Tanganyika Metagenome-Assembled Genomes (MAGs).</title>
        <authorList>
            <person name="Tran P."/>
        </authorList>
    </citation>
    <scope>NUCLEOTIDE SEQUENCE</scope>
    <source>
        <strain evidence="6">K_DeepCast_150m_m2_040</strain>
    </source>
</reference>
<feature type="transmembrane region" description="Helical" evidence="5">
    <location>
        <begin position="56"/>
        <end position="82"/>
    </location>
</feature>
<dbReference type="Gene3D" id="1.25.40.10">
    <property type="entry name" value="Tetratricopeptide repeat domain"/>
    <property type="match status" value="2"/>
</dbReference>
<name>A0A938BT11_UNCW3</name>
<dbReference type="InterPro" id="IPR011990">
    <property type="entry name" value="TPR-like_helical_dom_sf"/>
</dbReference>
<feature type="repeat" description="TPR" evidence="3">
    <location>
        <begin position="141"/>
        <end position="174"/>
    </location>
</feature>
<keyword evidence="5" id="KW-0472">Membrane</keyword>
<protein>
    <submittedName>
        <fullName evidence="6">Tetratricopeptide repeat protein</fullName>
    </submittedName>
</protein>
<evidence type="ECO:0000313" key="7">
    <source>
        <dbReference type="Proteomes" id="UP000779900"/>
    </source>
</evidence>
<keyword evidence="5" id="KW-0812">Transmembrane</keyword>
<keyword evidence="1" id="KW-0677">Repeat</keyword>
<dbReference type="InterPro" id="IPR051685">
    <property type="entry name" value="Ycf3/AcsC/BcsC/TPR_MFPF"/>
</dbReference>
<evidence type="ECO:0000256" key="3">
    <source>
        <dbReference type="PROSITE-ProRule" id="PRU00339"/>
    </source>
</evidence>
<gene>
    <name evidence="6" type="ORF">FJY68_04620</name>
</gene>
<sequence>MASEFSATGRTVWYWNRAAAYAVIAALPPIVILAVESGTLARIRAIITGTNVAPPLPLLFIPGAANISLAWAIFFVALAVVYTRDAGTESDEQVEQRPFEKDSVAEREPELAMAAPRAEAEREPKGGDDVALPAVKNVAEAKALLDKGNELYTMGHYEQAVAHFDEAIRLHPRLAGAWAAKGLACSALGRDQEAIRCYDESLRINPRDAAVWDDKGNSLFALGRLEGALNCFNEALIVNPRDERAWYNMGICLANLGRPEEALARCNKATDLDPSFAAAWQAKALVLERLSRTRDAIAAYKQFISLASESDAASAEKVRQHVSELEAAMQRGV</sequence>
<dbReference type="AlphaFoldDB" id="A0A938BT11"/>
<evidence type="ECO:0000256" key="4">
    <source>
        <dbReference type="SAM" id="MobiDB-lite"/>
    </source>
</evidence>
<evidence type="ECO:0000313" key="6">
    <source>
        <dbReference type="EMBL" id="MBM3331122.1"/>
    </source>
</evidence>
<feature type="compositionally biased region" description="Basic and acidic residues" evidence="4">
    <location>
        <begin position="94"/>
        <end position="110"/>
    </location>
</feature>
<dbReference type="Pfam" id="PF13181">
    <property type="entry name" value="TPR_8"/>
    <property type="match status" value="1"/>
</dbReference>
<dbReference type="PROSITE" id="PS50293">
    <property type="entry name" value="TPR_REGION"/>
    <property type="match status" value="1"/>
</dbReference>
<dbReference type="PANTHER" id="PTHR44943">
    <property type="entry name" value="CELLULOSE SYNTHASE OPERON PROTEIN C"/>
    <property type="match status" value="1"/>
</dbReference>
<evidence type="ECO:0000256" key="5">
    <source>
        <dbReference type="SAM" id="Phobius"/>
    </source>
</evidence>